<gene>
    <name evidence="3" type="ORF">OXX778_LOCUS3566</name>
</gene>
<keyword evidence="4" id="KW-1185">Reference proteome</keyword>
<evidence type="ECO:0000313" key="4">
    <source>
        <dbReference type="Proteomes" id="UP000663879"/>
    </source>
</evidence>
<sequence length="2060" mass="241542">MSTRVSRDKSQPTTQSFTPDDLKNSLHGNYFQLKLLMIAAIQAYDTNNKKLHFDLITEAQEFKHFNDLVIDYGDRITFLQAKHTSKVRNGIFSKNDFCKDSGDASLAKYFDSWFDLKDSKYTKKDDGASKETKFIFFTNKGVEQIMIDCLEKKPVKDDEFKFETGDTFRIKPDRRDDFIRAILAFSEKIELTNSDNEKIDIKDLNNEKKKGIDYLNKIRKPENKKKKPGSIKIDGRSKLDMETRALIKLCIIDSSVSDILFQLEPELKKWFEEKKEQIEVDITNPKTYLAPSDNSIEMINKFLNEFIIKLNQPNNDMLNEIIIKKINDNDKIKLCTKEMNNAFYFYMSEWFANFSKCLLNSDNLIKFLEKTEYDHQRFYLMGNAKNFLDNCETNLEFLGFTNFDSIDDLKIRLPSVPNLDNFLIDRENNSIAKFIDKGSIELQLYMSLKSISLRDDQWSFLHLSSKYIHDLSNIFEGESSKLCIIDCRNVHNLENNSNLENICNSAIANKKKLILLLNENQTISANIKNTVEIESKPLTDDNIERLSEPFENKYVSLGQKDYKIADIIKDKNCGVYELMRDANYLQEILKNLKVNEDIVKSEMPYDVYIPNEIIKFYDLSILFQKIAQSYCFIADNINGLKSIIKDYLQGQTSDFNITIIAENNYSLDNIDNAKTNIFIILNKELILKELQDKLKNLNFILLKTNDNNRFEEKDLCDLYDTINEGIILSEKGKKQDSYIRKIIGDGNLSLLISPAGYGKTSFCKNIVEKFKTLQNWIIKITLSELKFENGNPILDPFLKMKNTHMKWEKKAYEKDKKENGRVLFILDGFDEVKDIDNVKFIKEWISQIPKEISVLITTRDYAANELSRLTDRTRVFYKLAEYTEEQRDKYLKEYIEKFLKENSFNESKLNDILGEIKNKMSTVNLGRVLGIPLESYIFCESLKPQIIRSNLTEIKKIDVGNLVKLYQQFIISKSRLYFEKMKCIISDDDSQLLIFMGTSNQIIELYALWQAFSLQKDIKDYTQDINFDLKNLISLNHMGILRVIDGRLVFNHETYQEFYASLAIIRGILKNRGELFELVKNLVQNNRYDPKYSMIFSFASQFSFLSKPAMVPGYKFDKHFMSFWNLLGDDGDVYGAAALSLFKSCISELTDKEKESLLRILKEKEWSKFIKQVIRSESINKKGVATIDQEEIYPSYLRIGKEKTKFERIDLDFEKYRKLGNLTKTKIEELEKKTLERNQQNDSWWAYYIGIDAVACTGKFFSHDLAKYLKRRSEYYPNNEILVISALETIFQDIDSSRDVTTDALKNCFWVIKEMFLSKECIRKQNMPFFKRLLSVVDYKFLKYLKSILLESIFLHESNSKKSKLKNMSQLLIELGKCKEINLTDIFKNPAISIFSLPIQMIQIILFIVKTLEYGILFDNNASTYKLTLIKSETIEIEFSKSNASEFMSNYLDLISILLKKSYDPNTEIKDRLKGMREDQPCFFIFVQQYLMKSKIVFDKYFKQISNKDELLNLFKILYENKSLNEYHVKIYKSLHNNEKFKKYLCLIEIAGYTRFYFDSEISEYLIKRSVECDNSAKNSIEALQKFYCSFDSLSNVDIKNDIEKYNNAAGAYNECLKKLFTFCIDNQEKEFTCELLNIDGSNVTKFKTEGIFFNFCPYENTKFCEVEDGLGEKSSELFEILIKIINLIISHNVKFPASFFSSEKLLNISNIPSYFQQNPFQNIIDDTARRYIEFFFILRISACKYDIKYQKEITLRSNIKSFRDVCDSNFKNASILKIEIVSFLDRTISSQNIKSYKKKQKKKDFCFDFDNNELYALVSSNLVDQYDPNKNRLKVKRFQTMNVIEEKITSFANEFFKKNFGKNIEKKHTGEYCEMKQFNEINQRPNKESDIIYLNNPDIEINKINIKDLNNVYNFKKYMKCVVNVGDMIEENNYTKCKISDFLTSIGQHLDKNEISNENMEYEPTNSQTSDFYKISKNKENLNFNAINGCKVYLLVYSIKKFEEGEAQYKFKRLYLIGEEDQNVPNNNENQSSSKNPKKSQKKKINDNKNDVEIKKKKF</sequence>
<dbReference type="SUPFAM" id="SSF52540">
    <property type="entry name" value="P-loop containing nucleoside triphosphate hydrolases"/>
    <property type="match status" value="1"/>
</dbReference>
<dbReference type="InterPro" id="IPR007111">
    <property type="entry name" value="NACHT_NTPase"/>
</dbReference>
<organism evidence="3 4">
    <name type="scientific">Brachionus calyciflorus</name>
    <dbReference type="NCBI Taxonomy" id="104777"/>
    <lineage>
        <taxon>Eukaryota</taxon>
        <taxon>Metazoa</taxon>
        <taxon>Spiralia</taxon>
        <taxon>Gnathifera</taxon>
        <taxon>Rotifera</taxon>
        <taxon>Eurotatoria</taxon>
        <taxon>Monogononta</taxon>
        <taxon>Pseudotrocha</taxon>
        <taxon>Ploima</taxon>
        <taxon>Brachionidae</taxon>
        <taxon>Brachionus</taxon>
    </lineage>
</organism>
<dbReference type="Gene3D" id="3.40.50.300">
    <property type="entry name" value="P-loop containing nucleotide triphosphate hydrolases"/>
    <property type="match status" value="1"/>
</dbReference>
<feature type="region of interest" description="Disordered" evidence="1">
    <location>
        <begin position="1"/>
        <end position="21"/>
    </location>
</feature>
<protein>
    <recommendedName>
        <fullName evidence="2">NACHT domain-containing protein</fullName>
    </recommendedName>
</protein>
<feature type="region of interest" description="Disordered" evidence="1">
    <location>
        <begin position="2021"/>
        <end position="2060"/>
    </location>
</feature>
<dbReference type="EMBL" id="CAJNOC010000319">
    <property type="protein sequence ID" value="CAF0744325.1"/>
    <property type="molecule type" value="Genomic_DNA"/>
</dbReference>
<evidence type="ECO:0000259" key="2">
    <source>
        <dbReference type="Pfam" id="PF05729"/>
    </source>
</evidence>
<feature type="compositionally biased region" description="Basic and acidic residues" evidence="1">
    <location>
        <begin position="2045"/>
        <end position="2060"/>
    </location>
</feature>
<accession>A0A813NTF7</accession>
<dbReference type="OrthoDB" id="6747958at2759"/>
<dbReference type="Pfam" id="PF05729">
    <property type="entry name" value="NACHT"/>
    <property type="match status" value="1"/>
</dbReference>
<reference evidence="3" key="1">
    <citation type="submission" date="2021-02" db="EMBL/GenBank/DDBJ databases">
        <authorList>
            <person name="Nowell W R."/>
        </authorList>
    </citation>
    <scope>NUCLEOTIDE SEQUENCE</scope>
    <source>
        <strain evidence="3">Ploen Becks lab</strain>
    </source>
</reference>
<feature type="compositionally biased region" description="Low complexity" evidence="1">
    <location>
        <begin position="2026"/>
        <end position="2036"/>
    </location>
</feature>
<feature type="domain" description="NACHT" evidence="2">
    <location>
        <begin position="751"/>
        <end position="896"/>
    </location>
</feature>
<comment type="caution">
    <text evidence="3">The sequence shown here is derived from an EMBL/GenBank/DDBJ whole genome shotgun (WGS) entry which is preliminary data.</text>
</comment>
<evidence type="ECO:0000256" key="1">
    <source>
        <dbReference type="SAM" id="MobiDB-lite"/>
    </source>
</evidence>
<dbReference type="Proteomes" id="UP000663879">
    <property type="component" value="Unassembled WGS sequence"/>
</dbReference>
<feature type="compositionally biased region" description="Basic and acidic residues" evidence="1">
    <location>
        <begin position="1"/>
        <end position="10"/>
    </location>
</feature>
<proteinExistence type="predicted"/>
<name>A0A813NTF7_9BILA</name>
<dbReference type="InterPro" id="IPR027417">
    <property type="entry name" value="P-loop_NTPase"/>
</dbReference>
<evidence type="ECO:0000313" key="3">
    <source>
        <dbReference type="EMBL" id="CAF0744325.1"/>
    </source>
</evidence>